<dbReference type="GO" id="GO:0006352">
    <property type="term" value="P:DNA-templated transcription initiation"/>
    <property type="evidence" value="ECO:0007669"/>
    <property type="project" value="InterPro"/>
</dbReference>
<feature type="domain" description="RNA polymerase sigma-70 region 2" evidence="5">
    <location>
        <begin position="14"/>
        <end position="80"/>
    </location>
</feature>
<proteinExistence type="inferred from homology"/>
<dbReference type="GO" id="GO:0016987">
    <property type="term" value="F:sigma factor activity"/>
    <property type="evidence" value="ECO:0007669"/>
    <property type="project" value="UniProtKB-KW"/>
</dbReference>
<dbReference type="GO" id="GO:0003677">
    <property type="term" value="F:DNA binding"/>
    <property type="evidence" value="ECO:0007669"/>
    <property type="project" value="InterPro"/>
</dbReference>
<dbReference type="Pfam" id="PF04542">
    <property type="entry name" value="Sigma70_r2"/>
    <property type="match status" value="1"/>
</dbReference>
<gene>
    <name evidence="7" type="ORF">H9800_08370</name>
</gene>
<dbReference type="PANTHER" id="PTHR43133">
    <property type="entry name" value="RNA POLYMERASE ECF-TYPE SIGMA FACTO"/>
    <property type="match status" value="1"/>
</dbReference>
<dbReference type="Gene3D" id="1.10.10.10">
    <property type="entry name" value="Winged helix-like DNA-binding domain superfamily/Winged helix DNA-binding domain"/>
    <property type="match status" value="1"/>
</dbReference>
<dbReference type="NCBIfam" id="TIGR02937">
    <property type="entry name" value="sigma70-ECF"/>
    <property type="match status" value="1"/>
</dbReference>
<dbReference type="InterPro" id="IPR014284">
    <property type="entry name" value="RNA_pol_sigma-70_dom"/>
</dbReference>
<dbReference type="InterPro" id="IPR007627">
    <property type="entry name" value="RNA_pol_sigma70_r2"/>
</dbReference>
<dbReference type="InterPro" id="IPR036388">
    <property type="entry name" value="WH-like_DNA-bd_sf"/>
</dbReference>
<sequence>MAKRAARPDEFRAFYRAHYGLILTVAEQRLDTVQAAEDAAGEVFQIAWRRYRDDGAALTLPWVYQILRNVIGTEYRRLARARRANERARDERHDEDPAIERRIDVREGIRRLAERDRELLYMAYWEDLTGAEMAEILGTSRGAVRVRLTRARERLRAVLSGVEARDGDARG</sequence>
<evidence type="ECO:0000256" key="3">
    <source>
        <dbReference type="ARBA" id="ARBA00023082"/>
    </source>
</evidence>
<dbReference type="InterPro" id="IPR013325">
    <property type="entry name" value="RNA_pol_sigma_r2"/>
</dbReference>
<evidence type="ECO:0000259" key="6">
    <source>
        <dbReference type="Pfam" id="PF08281"/>
    </source>
</evidence>
<keyword evidence="4" id="KW-0804">Transcription</keyword>
<dbReference type="InterPro" id="IPR013324">
    <property type="entry name" value="RNA_pol_sigma_r3/r4-like"/>
</dbReference>
<dbReference type="PANTHER" id="PTHR43133:SF25">
    <property type="entry name" value="RNA POLYMERASE SIGMA FACTOR RFAY-RELATED"/>
    <property type="match status" value="1"/>
</dbReference>
<evidence type="ECO:0000313" key="7">
    <source>
        <dbReference type="EMBL" id="HJA04859.1"/>
    </source>
</evidence>
<feature type="domain" description="RNA polymerase sigma factor 70 region 4 type 2" evidence="6">
    <location>
        <begin position="105"/>
        <end position="155"/>
    </location>
</feature>
<evidence type="ECO:0000259" key="5">
    <source>
        <dbReference type="Pfam" id="PF04542"/>
    </source>
</evidence>
<comment type="similarity">
    <text evidence="1">Belongs to the sigma-70 factor family. ECF subfamily.</text>
</comment>
<reference evidence="7" key="2">
    <citation type="submission" date="2021-04" db="EMBL/GenBank/DDBJ databases">
        <authorList>
            <person name="Gilroy R."/>
        </authorList>
    </citation>
    <scope>NUCLEOTIDE SEQUENCE</scope>
    <source>
        <strain evidence="7">ChiHjej8B7-3636</strain>
    </source>
</reference>
<evidence type="ECO:0000313" key="8">
    <source>
        <dbReference type="Proteomes" id="UP000824220"/>
    </source>
</evidence>
<dbReference type="AlphaFoldDB" id="A0A9D2KGM3"/>
<organism evidence="7 8">
    <name type="scientific">Candidatus Microbacterium stercoravium</name>
    <dbReference type="NCBI Taxonomy" id="2838697"/>
    <lineage>
        <taxon>Bacteria</taxon>
        <taxon>Bacillati</taxon>
        <taxon>Actinomycetota</taxon>
        <taxon>Actinomycetes</taxon>
        <taxon>Micrococcales</taxon>
        <taxon>Microbacteriaceae</taxon>
        <taxon>Microbacterium</taxon>
    </lineage>
</organism>
<reference evidence="7" key="1">
    <citation type="journal article" date="2021" name="PeerJ">
        <title>Extensive microbial diversity within the chicken gut microbiome revealed by metagenomics and culture.</title>
        <authorList>
            <person name="Gilroy R."/>
            <person name="Ravi A."/>
            <person name="Getino M."/>
            <person name="Pursley I."/>
            <person name="Horton D.L."/>
            <person name="Alikhan N.F."/>
            <person name="Baker D."/>
            <person name="Gharbi K."/>
            <person name="Hall N."/>
            <person name="Watson M."/>
            <person name="Adriaenssens E.M."/>
            <person name="Foster-Nyarko E."/>
            <person name="Jarju S."/>
            <person name="Secka A."/>
            <person name="Antonio M."/>
            <person name="Oren A."/>
            <person name="Chaudhuri R.R."/>
            <person name="La Ragione R."/>
            <person name="Hildebrand F."/>
            <person name="Pallen M.J."/>
        </authorList>
    </citation>
    <scope>NUCLEOTIDE SEQUENCE</scope>
    <source>
        <strain evidence="7">ChiHjej8B7-3636</strain>
    </source>
</reference>
<evidence type="ECO:0000256" key="2">
    <source>
        <dbReference type="ARBA" id="ARBA00023015"/>
    </source>
</evidence>
<keyword evidence="3" id="KW-0731">Sigma factor</keyword>
<name>A0A9D2KGM3_9MICO</name>
<dbReference type="SUPFAM" id="SSF88659">
    <property type="entry name" value="Sigma3 and sigma4 domains of RNA polymerase sigma factors"/>
    <property type="match status" value="1"/>
</dbReference>
<dbReference type="InterPro" id="IPR013249">
    <property type="entry name" value="RNA_pol_sigma70_r4_t2"/>
</dbReference>
<accession>A0A9D2KGM3</accession>
<dbReference type="CDD" id="cd06171">
    <property type="entry name" value="Sigma70_r4"/>
    <property type="match status" value="1"/>
</dbReference>
<keyword evidence="2" id="KW-0805">Transcription regulation</keyword>
<dbReference type="EMBL" id="DXAM01000119">
    <property type="protein sequence ID" value="HJA04859.1"/>
    <property type="molecule type" value="Genomic_DNA"/>
</dbReference>
<dbReference type="Pfam" id="PF08281">
    <property type="entry name" value="Sigma70_r4_2"/>
    <property type="match status" value="1"/>
</dbReference>
<dbReference type="Proteomes" id="UP000824220">
    <property type="component" value="Unassembled WGS sequence"/>
</dbReference>
<dbReference type="InterPro" id="IPR039425">
    <property type="entry name" value="RNA_pol_sigma-70-like"/>
</dbReference>
<dbReference type="SUPFAM" id="SSF88946">
    <property type="entry name" value="Sigma2 domain of RNA polymerase sigma factors"/>
    <property type="match status" value="1"/>
</dbReference>
<evidence type="ECO:0000256" key="1">
    <source>
        <dbReference type="ARBA" id="ARBA00010641"/>
    </source>
</evidence>
<comment type="caution">
    <text evidence="7">The sequence shown here is derived from an EMBL/GenBank/DDBJ whole genome shotgun (WGS) entry which is preliminary data.</text>
</comment>
<protein>
    <submittedName>
        <fullName evidence="7">Sigma-70 family RNA polymerase sigma factor</fullName>
    </submittedName>
</protein>
<dbReference type="Gene3D" id="1.10.1740.10">
    <property type="match status" value="1"/>
</dbReference>
<evidence type="ECO:0000256" key="4">
    <source>
        <dbReference type="ARBA" id="ARBA00023163"/>
    </source>
</evidence>